<feature type="transmembrane region" description="Helical" evidence="4">
    <location>
        <begin position="554"/>
        <end position="584"/>
    </location>
</feature>
<dbReference type="SUPFAM" id="SSF160246">
    <property type="entry name" value="EspE N-terminal domain-like"/>
    <property type="match status" value="2"/>
</dbReference>
<dbReference type="Pfam" id="PF13632">
    <property type="entry name" value="Glyco_trans_2_3"/>
    <property type="match status" value="1"/>
</dbReference>
<feature type="transmembrane region" description="Helical" evidence="4">
    <location>
        <begin position="625"/>
        <end position="641"/>
    </location>
</feature>
<sequence>MGQSGGGAKPRIGELLVSAELISNDQLEQALLHQKTAGGRLGDIILANRWVTAVDFYSVLTDQFRKGRIGDLLVERELISERQLLEAIETQKHWGTRLGDIILARGWVKPYLMGEALAEHFDKPNVDLLKDRLDESLLNRNDLSTYSENLFVPWRREGGLLKVAVADVNPKLLEMVDEIVDEPFDFVITSKFDIIWVLQEIGNQFYTEKAVHELANSKPEFSASEVFTVKQLIFLFISMTLSVIAISYWPVNSLVIINVIISVFLLLNFGLRIVLTWVGGDKHFDNLVTDEEVVAVDESTLPVYSVLLPMYHESATLPNIAQALRSLDYPLSKLDIKLILEHDDDETIETAKELGLEGIFEIIRVPDSLPKTKPKACNYALHFCRGELATIYDGEDAPEPDQLKKAVIAFQKAPQNTAVIQARLNYFNVAENWLTRMFTMEYSLWFDFYLPALDALRIPIPLGGTSNHFRMNVLREMEGWDPYNVTEDCDLGVRLTQAGYRVGVLNSTTFEEANNSIPNWIRQRSRWLKGYMQSYLVHMRSPILLYRKLGHVGFWGFQFFIGGTIVSALLTPVMFLMYILWLATSTTAFDPYFPPIVLYITLFNLLIANGFLIYLFMLSGFKRRYFSLIPWALTVPMYWLLQSWAGYKGFWQLIHNPFYWEKTHHGLTTFEVTHDIDASKTPVRTPAPSRAGAK</sequence>
<dbReference type="Gene3D" id="3.90.550.10">
    <property type="entry name" value="Spore Coat Polysaccharide Biosynthesis Protein SpsA, Chain A"/>
    <property type="match status" value="1"/>
</dbReference>
<keyword evidence="4" id="KW-0472">Membrane</keyword>
<dbReference type="SUPFAM" id="SSF53448">
    <property type="entry name" value="Nucleotide-diphospho-sugar transferases"/>
    <property type="match status" value="1"/>
</dbReference>
<evidence type="ECO:0000313" key="8">
    <source>
        <dbReference type="Proteomes" id="UP000231632"/>
    </source>
</evidence>
<dbReference type="EC" id="2.4.1.336" evidence="7"/>
<comment type="caution">
    <text evidence="7">The sequence shown here is derived from an EMBL/GenBank/DDBJ whole genome shotgun (WGS) entry which is preliminary data.</text>
</comment>
<evidence type="ECO:0000256" key="1">
    <source>
        <dbReference type="ARBA" id="ARBA00006739"/>
    </source>
</evidence>
<dbReference type="InterPro" id="IPR007831">
    <property type="entry name" value="T2SS_GspE_N"/>
</dbReference>
<feature type="transmembrane region" description="Helical" evidence="4">
    <location>
        <begin position="232"/>
        <end position="249"/>
    </location>
</feature>
<evidence type="ECO:0000256" key="3">
    <source>
        <dbReference type="ARBA" id="ARBA00022679"/>
    </source>
</evidence>
<evidence type="ECO:0000259" key="5">
    <source>
        <dbReference type="Pfam" id="PF05157"/>
    </source>
</evidence>
<comment type="similarity">
    <text evidence="1">Belongs to the glycosyltransferase 2 family.</text>
</comment>
<evidence type="ECO:0000256" key="4">
    <source>
        <dbReference type="SAM" id="Phobius"/>
    </source>
</evidence>
<dbReference type="STRING" id="1921010.MMIC_P0736"/>
<proteinExistence type="inferred from homology"/>
<keyword evidence="4" id="KW-1133">Transmembrane helix</keyword>
<feature type="transmembrane region" description="Helical" evidence="4">
    <location>
        <begin position="596"/>
        <end position="618"/>
    </location>
</feature>
<dbReference type="GO" id="GO:0016757">
    <property type="term" value="F:glycosyltransferase activity"/>
    <property type="evidence" value="ECO:0007669"/>
    <property type="project" value="UniProtKB-KW"/>
</dbReference>
<dbReference type="Proteomes" id="UP000231632">
    <property type="component" value="Unassembled WGS sequence"/>
</dbReference>
<keyword evidence="8" id="KW-1185">Reference proteome</keyword>
<name>A0A1L8CLI3_9PROT</name>
<keyword evidence="4" id="KW-0812">Transmembrane</keyword>
<keyword evidence="3 7" id="KW-0808">Transferase</keyword>
<dbReference type="CDD" id="cd06427">
    <property type="entry name" value="CESA_like_2"/>
    <property type="match status" value="1"/>
</dbReference>
<dbReference type="PANTHER" id="PTHR43630:SF1">
    <property type="entry name" value="POLY-BETA-1,6-N-ACETYL-D-GLUCOSAMINE SYNTHASE"/>
    <property type="match status" value="1"/>
</dbReference>
<gene>
    <name evidence="7" type="ORF">MMIC_P0736</name>
</gene>
<dbReference type="OrthoDB" id="9766299at2"/>
<dbReference type="InterPro" id="IPR029044">
    <property type="entry name" value="Nucleotide-diphossugar_trans"/>
</dbReference>
<organism evidence="7 8">
    <name type="scientific">Mariprofundus micogutta</name>
    <dbReference type="NCBI Taxonomy" id="1921010"/>
    <lineage>
        <taxon>Bacteria</taxon>
        <taxon>Pseudomonadati</taxon>
        <taxon>Pseudomonadota</taxon>
        <taxon>Candidatius Mariprofundia</taxon>
        <taxon>Mariprofundales</taxon>
        <taxon>Mariprofundaceae</taxon>
        <taxon>Mariprofundus</taxon>
    </lineage>
</organism>
<dbReference type="RefSeq" id="WP_072659106.1">
    <property type="nucleotide sequence ID" value="NZ_BDFD01000004.1"/>
</dbReference>
<evidence type="ECO:0000259" key="6">
    <source>
        <dbReference type="Pfam" id="PF13632"/>
    </source>
</evidence>
<reference evidence="7 8" key="1">
    <citation type="journal article" date="2017" name="Arch. Microbiol.">
        <title>Mariprofundus micogutta sp. nov., a novel iron-oxidizing zetaproteobacterium isolated from a deep-sea hydrothermal field at the Bayonnaise knoll of the Izu-Ogasawara arc, and a description of Mariprofundales ord. nov. and Zetaproteobacteria classis nov.</title>
        <authorList>
            <person name="Makita H."/>
            <person name="Tanaka E."/>
            <person name="Mitsunobu S."/>
            <person name="Miyazaki M."/>
            <person name="Nunoura T."/>
            <person name="Uematsu K."/>
            <person name="Takaki Y."/>
            <person name="Nishi S."/>
            <person name="Shimamura S."/>
            <person name="Takai K."/>
        </authorList>
    </citation>
    <scope>NUCLEOTIDE SEQUENCE [LARGE SCALE GENOMIC DNA]</scope>
    <source>
        <strain evidence="7 8">ET2</strain>
    </source>
</reference>
<dbReference type="InterPro" id="IPR037257">
    <property type="entry name" value="T2SS_E_N_sf"/>
</dbReference>
<dbReference type="InterPro" id="IPR001173">
    <property type="entry name" value="Glyco_trans_2-like"/>
</dbReference>
<keyword evidence="2 7" id="KW-0328">Glycosyltransferase</keyword>
<evidence type="ECO:0000256" key="2">
    <source>
        <dbReference type="ARBA" id="ARBA00022676"/>
    </source>
</evidence>
<protein>
    <submittedName>
        <fullName evidence="7">1,2-diacylglycerol 3-beta-glucosyltransferase</fullName>
        <ecNumber evidence="7">2.4.1.336</ecNumber>
    </submittedName>
</protein>
<accession>A0A1L8CLI3</accession>
<dbReference type="AlphaFoldDB" id="A0A1L8CLI3"/>
<dbReference type="PANTHER" id="PTHR43630">
    <property type="entry name" value="POLY-BETA-1,6-N-ACETYL-D-GLUCOSAMINE SYNTHASE"/>
    <property type="match status" value="1"/>
</dbReference>
<dbReference type="Pfam" id="PF05157">
    <property type="entry name" value="MshEN"/>
    <property type="match status" value="1"/>
</dbReference>
<feature type="transmembrane region" description="Helical" evidence="4">
    <location>
        <begin position="255"/>
        <end position="275"/>
    </location>
</feature>
<dbReference type="EMBL" id="BDFD01000004">
    <property type="protein sequence ID" value="GAV19778.1"/>
    <property type="molecule type" value="Genomic_DNA"/>
</dbReference>
<evidence type="ECO:0000313" key="7">
    <source>
        <dbReference type="EMBL" id="GAV19778.1"/>
    </source>
</evidence>
<feature type="domain" description="Glycosyltransferase 2-like" evidence="6">
    <location>
        <begin position="391"/>
        <end position="583"/>
    </location>
</feature>
<feature type="domain" description="Type II secretion system protein GspE N-terminal" evidence="5">
    <location>
        <begin position="123"/>
        <end position="201"/>
    </location>
</feature>